<name>A0A8H7RZG2_9FUNG</name>
<proteinExistence type="predicted"/>
<dbReference type="OrthoDB" id="2230412at2759"/>
<evidence type="ECO:0000313" key="2">
    <source>
        <dbReference type="Proteomes" id="UP000646827"/>
    </source>
</evidence>
<keyword evidence="2" id="KW-1185">Reference proteome</keyword>
<evidence type="ECO:0000313" key="1">
    <source>
        <dbReference type="EMBL" id="KAG2219480.1"/>
    </source>
</evidence>
<gene>
    <name evidence="1" type="ORF">INT45_010400</name>
</gene>
<protein>
    <submittedName>
        <fullName evidence="1">Uncharacterized protein</fullName>
    </submittedName>
</protein>
<reference evidence="1 2" key="1">
    <citation type="submission" date="2020-12" db="EMBL/GenBank/DDBJ databases">
        <title>Metabolic potential, ecology and presence of endohyphal bacteria is reflected in genomic diversity of Mucoromycotina.</title>
        <authorList>
            <person name="Muszewska A."/>
            <person name="Okrasinska A."/>
            <person name="Steczkiewicz K."/>
            <person name="Drgas O."/>
            <person name="Orlowska M."/>
            <person name="Perlinska-Lenart U."/>
            <person name="Aleksandrzak-Piekarczyk T."/>
            <person name="Szatraj K."/>
            <person name="Zielenkiewicz U."/>
            <person name="Pilsyk S."/>
            <person name="Malc E."/>
            <person name="Mieczkowski P."/>
            <person name="Kruszewska J.S."/>
            <person name="Biernat P."/>
            <person name="Pawlowska J."/>
        </authorList>
    </citation>
    <scope>NUCLEOTIDE SEQUENCE [LARGE SCALE GENOMIC DNA]</scope>
    <source>
        <strain evidence="1 2">CBS 142.35</strain>
    </source>
</reference>
<accession>A0A8H7RZG2</accession>
<organism evidence="1 2">
    <name type="scientific">Circinella minor</name>
    <dbReference type="NCBI Taxonomy" id="1195481"/>
    <lineage>
        <taxon>Eukaryota</taxon>
        <taxon>Fungi</taxon>
        <taxon>Fungi incertae sedis</taxon>
        <taxon>Mucoromycota</taxon>
        <taxon>Mucoromycotina</taxon>
        <taxon>Mucoromycetes</taxon>
        <taxon>Mucorales</taxon>
        <taxon>Lichtheimiaceae</taxon>
        <taxon>Circinella</taxon>
    </lineage>
</organism>
<sequence length="144" mass="15968">MSSVDRSISFAWCEKGLVLPTATKLMDGVGMTSVDKKERILIESSGLDDGIHTAEDTLKLLEYTAKCLQAEKASYQQAAYKTFIKRHLFAVQFVGYKITLRRSSEKTTCGRAFGKGAPLFHRGFGRYARFNFTGGQLIAEQNGS</sequence>
<comment type="caution">
    <text evidence="1">The sequence shown here is derived from an EMBL/GenBank/DDBJ whole genome shotgun (WGS) entry which is preliminary data.</text>
</comment>
<dbReference type="EMBL" id="JAEPRB010000177">
    <property type="protein sequence ID" value="KAG2219480.1"/>
    <property type="molecule type" value="Genomic_DNA"/>
</dbReference>
<dbReference type="Proteomes" id="UP000646827">
    <property type="component" value="Unassembled WGS sequence"/>
</dbReference>
<dbReference type="AlphaFoldDB" id="A0A8H7RZG2"/>